<feature type="region of interest" description="Disordered" evidence="1">
    <location>
        <begin position="124"/>
        <end position="154"/>
    </location>
</feature>
<accession>A0ABD5VHU4</accession>
<protein>
    <submittedName>
        <fullName evidence="2">Uncharacterized protein</fullName>
    </submittedName>
</protein>
<comment type="caution">
    <text evidence="2">The sequence shown here is derived from an EMBL/GenBank/DDBJ whole genome shotgun (WGS) entry which is preliminary data.</text>
</comment>
<proteinExistence type="predicted"/>
<dbReference type="RefSeq" id="WP_336350459.1">
    <property type="nucleotide sequence ID" value="NZ_JAZAQL010000002.1"/>
</dbReference>
<gene>
    <name evidence="2" type="ORF">ACFQGB_11565</name>
</gene>
<evidence type="ECO:0000256" key="1">
    <source>
        <dbReference type="SAM" id="MobiDB-lite"/>
    </source>
</evidence>
<dbReference type="EMBL" id="JBHSXN010000002">
    <property type="protein sequence ID" value="MFC6953501.1"/>
    <property type="molecule type" value="Genomic_DNA"/>
</dbReference>
<evidence type="ECO:0000313" key="3">
    <source>
        <dbReference type="Proteomes" id="UP001596395"/>
    </source>
</evidence>
<organism evidence="2 3">
    <name type="scientific">Halorubellus litoreus</name>
    <dbReference type="NCBI Taxonomy" id="755308"/>
    <lineage>
        <taxon>Archaea</taxon>
        <taxon>Methanobacteriati</taxon>
        <taxon>Methanobacteriota</taxon>
        <taxon>Stenosarchaea group</taxon>
        <taxon>Halobacteria</taxon>
        <taxon>Halobacteriales</taxon>
        <taxon>Halorubellaceae</taxon>
        <taxon>Halorubellus</taxon>
    </lineage>
</organism>
<keyword evidence="3" id="KW-1185">Reference proteome</keyword>
<sequence>MTGEEERFAEKIDGDPFGEWYRERKWEKNIREGQPYFNGLSPVPPAEKHSPSSLLQCHRKVFYRQENAPAEREKPEGIFWAGTHFEEDVMVPYLRDVVYDTDAYVRNSMWVDFEIPTEVDSAFQGRDGSLHRRPGVRAHPSDRGKVQGGGRRHR</sequence>
<name>A0ABD5VHU4_9EURY</name>
<dbReference type="AlphaFoldDB" id="A0ABD5VHU4"/>
<dbReference type="Proteomes" id="UP001596395">
    <property type="component" value="Unassembled WGS sequence"/>
</dbReference>
<evidence type="ECO:0000313" key="2">
    <source>
        <dbReference type="EMBL" id="MFC6953501.1"/>
    </source>
</evidence>
<reference evidence="2 3" key="1">
    <citation type="journal article" date="2019" name="Int. J. Syst. Evol. Microbiol.">
        <title>The Global Catalogue of Microorganisms (GCM) 10K type strain sequencing project: providing services to taxonomists for standard genome sequencing and annotation.</title>
        <authorList>
            <consortium name="The Broad Institute Genomics Platform"/>
            <consortium name="The Broad Institute Genome Sequencing Center for Infectious Disease"/>
            <person name="Wu L."/>
            <person name="Ma J."/>
        </authorList>
    </citation>
    <scope>NUCLEOTIDE SEQUENCE [LARGE SCALE GENOMIC DNA]</scope>
    <source>
        <strain evidence="2 3">GX26</strain>
    </source>
</reference>